<evidence type="ECO:0000256" key="5">
    <source>
        <dbReference type="SAM" id="MobiDB-lite"/>
    </source>
</evidence>
<evidence type="ECO:0000256" key="3">
    <source>
        <dbReference type="ARBA" id="ARBA00022448"/>
    </source>
</evidence>
<dbReference type="Pfam" id="PF03177">
    <property type="entry name" value="Nucleoporin_C"/>
    <property type="match status" value="1"/>
</dbReference>
<dbReference type="Gene3D" id="1.25.40.450">
    <property type="entry name" value="Nucleoporin, helical domain, N-terminal subdomain"/>
    <property type="match status" value="1"/>
</dbReference>
<gene>
    <name evidence="8" type="ORF">GA_TR5266_c0_g1_i1_g.16996</name>
</gene>
<evidence type="ECO:0008006" key="9">
    <source>
        <dbReference type="Google" id="ProtNLM"/>
    </source>
</evidence>
<evidence type="ECO:0000256" key="1">
    <source>
        <dbReference type="ARBA" id="ARBA00004123"/>
    </source>
</evidence>
<dbReference type="GO" id="GO:0000972">
    <property type="term" value="P:transcription-dependent tethering of RNA polymerase II gene DNA at nuclear periphery"/>
    <property type="evidence" value="ECO:0007669"/>
    <property type="project" value="TreeGrafter"/>
</dbReference>
<accession>A0A1J3DHY2</accession>
<dbReference type="Pfam" id="PF08801">
    <property type="entry name" value="Nucleoporin_N"/>
    <property type="match status" value="1"/>
</dbReference>
<dbReference type="EMBL" id="GEVI01014971">
    <property type="protein sequence ID" value="JAU17349.1"/>
    <property type="molecule type" value="Transcribed_RNA"/>
</dbReference>
<dbReference type="GO" id="GO:0006405">
    <property type="term" value="P:RNA export from nucleus"/>
    <property type="evidence" value="ECO:0007669"/>
    <property type="project" value="TreeGrafter"/>
</dbReference>
<dbReference type="GO" id="GO:0044611">
    <property type="term" value="C:nuclear pore inner ring"/>
    <property type="evidence" value="ECO:0007669"/>
    <property type="project" value="TreeGrafter"/>
</dbReference>
<dbReference type="GO" id="GO:0017056">
    <property type="term" value="F:structural constituent of nuclear pore"/>
    <property type="evidence" value="ECO:0007669"/>
    <property type="project" value="InterPro"/>
</dbReference>
<comment type="subcellular location">
    <subcellularLocation>
        <location evidence="1">Nucleus</location>
    </subcellularLocation>
</comment>
<dbReference type="PANTHER" id="PTHR10350:SF6">
    <property type="entry name" value="NUCLEAR PORE COMPLEX PROTEIN NUP155"/>
    <property type="match status" value="1"/>
</dbReference>
<dbReference type="GO" id="GO:0036228">
    <property type="term" value="P:protein localization to nuclear inner membrane"/>
    <property type="evidence" value="ECO:0007669"/>
    <property type="project" value="TreeGrafter"/>
</dbReference>
<reference evidence="8" key="1">
    <citation type="submission" date="2016-07" db="EMBL/GenBank/DDBJ databases">
        <title>De novo transcriptome assembly of four accessions of the metal hyperaccumulator plant Noccaea caerulescens.</title>
        <authorList>
            <person name="Blande D."/>
            <person name="Halimaa P."/>
            <person name="Tervahauta A.I."/>
            <person name="Aarts M.G."/>
            <person name="Karenlampi S.O."/>
        </authorList>
    </citation>
    <scope>NUCLEOTIDE SEQUENCE</scope>
</reference>
<dbReference type="FunFam" id="1.20.120.1880:FF:000002">
    <property type="entry name" value="Nuclear pore complex protein NUP155"/>
    <property type="match status" value="1"/>
</dbReference>
<protein>
    <recommendedName>
        <fullName evidence="9">Nuclear pore complex protein NUP155</fullName>
    </recommendedName>
</protein>
<evidence type="ECO:0000256" key="2">
    <source>
        <dbReference type="ARBA" id="ARBA00007373"/>
    </source>
</evidence>
<evidence type="ECO:0000313" key="8">
    <source>
        <dbReference type="EMBL" id="JAU17349.1"/>
    </source>
</evidence>
<feature type="domain" description="Nucleoporin Nup133/Nup155-like C-terminal" evidence="6">
    <location>
        <begin position="647"/>
        <end position="1376"/>
    </location>
</feature>
<name>A0A1J3DHY2_NOCCA</name>
<keyword evidence="3" id="KW-0813">Transport</keyword>
<evidence type="ECO:0000259" key="7">
    <source>
        <dbReference type="Pfam" id="PF08801"/>
    </source>
</evidence>
<keyword evidence="4" id="KW-0539">Nucleus</keyword>
<dbReference type="InterPro" id="IPR042538">
    <property type="entry name" value="Nucleoporin_Nup155_C_3"/>
</dbReference>
<evidence type="ECO:0000256" key="4">
    <source>
        <dbReference type="ARBA" id="ARBA00023242"/>
    </source>
</evidence>
<sequence>MSQDEEIVMRDVTNAGLCVGDRIGREAASQLDLEEALEAARYASHPYSTHPREWPPLIEVGDTWELPSVLIERYNTAGGEGTALCGIFPEIRRAWASVDNSLFLWRFDKRDGQCPEYSGEEQAICAVGLAKCRPGILVEAIQYLLVLATPVELVLVGVCCTEGPDGRDPYAEISVQPLPDYTISSDGVTMTCVTCTNKGRIFMAGRDGHIYELLYTTGSGYHKRCRKVCLTAGVGSMISRWVVPNVFKFGAVDPVVEMVVDNERQILYARTEEMKLQAYVYGPNGEGPLKKVAEERNLLNQKDVSQGNRQSTAVGRSNKPSIVSISPLSMLESKWLHLVAALSDGRRMYLSTSSSGSSFSGFNNHRQTPNCLKVVSTRPSPPSGVGVGLGFGAASLAGRAQNEDLSMKVETAFYSVGTLVLSDSSPPAMSSLLVVSRDSSVHSHVGGSSGPSSRNSRALQEVVSTLPIEGRMLFVADVLPSPDAAATVQSLYSELEYCGLEVSGESYEKACGKLWARGDLSTQHILPRRKIVVFTTMGMMELVFNRPVDILRRLLESNYPRSILEDFFTRFGAGEAAAMCLMLAARIINFEDLVSNMVADRAAEAFEDPRIVGMPQFDGSNGLSNTRAATGGFSVGQVVQEAEPIFSGAHEGLCLCTSRLLYPLWELSVMSKKTSSDIMSEDGVVICRLSTSAMHVLESKIRSLEKFLRSRRNQRRGLYGCVAGLGDVTGSILYGTGSELGATERNMVRNLFGTYSNVSESANKRQRLPYSPAELAATEVRAMECIRQLLLRSAEALFLLQLLSQHHVARLVQGLDANLKQALVQLTFHQLVCSEEGDQIATRLISAVMEYYTGSDGRGTVDDISGRLREGCPSYFKESDYKFFLAVERLERAALTSDAEEKESVAREAFSFLSKVPGSADLRAVCKRFEELRFYEAVVCLPLQKAQSLDPDGDAFNDQLDGSIREHALAQRNQCYEIIANALRSLTSSMLDESSRRQYICQIVHLGVQSTDRAFREYLYKAMIELGLENELLEYGGPDLVPFLQNAGSNSASEVGAVSSGSSPLGHSGTQISSNQAKYFDLLAKYYVSKRQHVLAAHVLLRLAERRAIISRDNPTLEQRRQYLSHAVLQAKNASNSDGLVGSAQGASDSGLLDLLEGKLAVLQFQIKIRDELQAMASNSDSSVAMQDSDQNGAVLDDGSSDDSNLANAANEKAMELSLELKSITQLYNEYAVPFELWEICLEMLYFANYSGDSDSNIIRETWARLIEQALSLGGIAEACAVVKRVGSHIYPGDGVVLPLDVLCLHLEKAALERAEGGEYVGDEDIARALLAACKGAAEPVLNAYDRLLSNTAIVPSPNLRIRLFRSVLVVLLEWAMSVLSDRMGASPTRSSLMLGGSFALENKAVLNQRVRDKIANAANRYMTEVRRLTLPPTKTESVYAGFKELDESLLSSFSF</sequence>
<dbReference type="FunFam" id="1.25.40.440:FF:000002">
    <property type="entry name" value="Nuclear pore complex protein NUP155"/>
    <property type="match status" value="1"/>
</dbReference>
<dbReference type="InterPro" id="IPR007187">
    <property type="entry name" value="Nucleoporin_Nup133/Nup155_C"/>
</dbReference>
<feature type="compositionally biased region" description="Polar residues" evidence="5">
    <location>
        <begin position="1180"/>
        <end position="1192"/>
    </location>
</feature>
<proteinExistence type="inferred from homology"/>
<evidence type="ECO:0000259" key="6">
    <source>
        <dbReference type="Pfam" id="PF03177"/>
    </source>
</evidence>
<feature type="domain" description="Nucleoporin Nup133/Nup155-like N-terminal" evidence="7">
    <location>
        <begin position="54"/>
        <end position="540"/>
    </location>
</feature>
<dbReference type="InterPro" id="IPR014908">
    <property type="entry name" value="Nucleoporin_Nup133/Nup155_N"/>
</dbReference>
<dbReference type="InterPro" id="IPR042537">
    <property type="entry name" value="Nucleoporin_Nup155_C_2"/>
</dbReference>
<feature type="region of interest" description="Disordered" evidence="5">
    <location>
        <begin position="1180"/>
        <end position="1205"/>
    </location>
</feature>
<dbReference type="GO" id="GO:0006606">
    <property type="term" value="P:protein import into nucleus"/>
    <property type="evidence" value="ECO:0007669"/>
    <property type="project" value="TreeGrafter"/>
</dbReference>
<organism evidence="8">
    <name type="scientific">Noccaea caerulescens</name>
    <name type="common">Alpine penny-cress</name>
    <name type="synonym">Thlaspi caerulescens</name>
    <dbReference type="NCBI Taxonomy" id="107243"/>
    <lineage>
        <taxon>Eukaryota</taxon>
        <taxon>Viridiplantae</taxon>
        <taxon>Streptophyta</taxon>
        <taxon>Embryophyta</taxon>
        <taxon>Tracheophyta</taxon>
        <taxon>Spermatophyta</taxon>
        <taxon>Magnoliopsida</taxon>
        <taxon>eudicotyledons</taxon>
        <taxon>Gunneridae</taxon>
        <taxon>Pentapetalae</taxon>
        <taxon>rosids</taxon>
        <taxon>malvids</taxon>
        <taxon>Brassicales</taxon>
        <taxon>Brassicaceae</taxon>
        <taxon>Coluteocarpeae</taxon>
        <taxon>Noccaea</taxon>
    </lineage>
</organism>
<comment type="similarity">
    <text evidence="2">Belongs to the non-repetitive/WGA-negative nucleoporin family.</text>
</comment>
<dbReference type="InterPro" id="IPR004870">
    <property type="entry name" value="Nucleoporin_Nup155"/>
</dbReference>
<dbReference type="Gene3D" id="1.25.40.440">
    <property type="entry name" value="Nucleoporin, helical domain, central subdomain"/>
    <property type="match status" value="1"/>
</dbReference>
<dbReference type="PANTHER" id="PTHR10350">
    <property type="entry name" value="NUCLEAR PORE COMPLEX PROTEIN NUP155"/>
    <property type="match status" value="1"/>
</dbReference>
<dbReference type="InterPro" id="IPR042533">
    <property type="entry name" value="Nucleoporin_Nup155_C_1"/>
</dbReference>
<dbReference type="Gene3D" id="1.20.120.1880">
    <property type="entry name" value="Nucleoporin, helical C-terminal domain"/>
    <property type="match status" value="1"/>
</dbReference>
<dbReference type="Gene3D" id="1.20.58.1780">
    <property type="match status" value="1"/>
</dbReference>